<feature type="domain" description="Fido" evidence="3">
    <location>
        <begin position="159"/>
        <end position="308"/>
    </location>
</feature>
<dbReference type="OrthoDB" id="9813719at2"/>
<feature type="binding site" evidence="2">
    <location>
        <begin position="192"/>
        <end position="204"/>
    </location>
    <ligand>
        <name>ATP</name>
        <dbReference type="ChEBI" id="CHEBI:30616"/>
    </ligand>
</feature>
<sequence length="419" mass="44925">MYSADAAASAAARKPEPCAVPAAELEEHYWTPSDDGYYSRTARRKASGNYCSTLPASIARISLTIPADLAADLDEATQQLVAFDARAAERFTAGGRTLGPLSAVLLRTESTSSSRIENLTVGARRLARESLDGSQGGNAALVVGNVRAMEAALEFAENLSEENILAMHAALLGDSEQWKGRAGRYRDQLVWVGVSSAGPRGASHVAPQPEQVPGCMADLIEFINRDDLPILAQCAIAHAQFETIHPFIDGNGRVGRALIHAMLRGKGLTPTMTPPVSAGILHDTARYFDALTAFREGDARPILECFSSAARYAARTGMELIDTLSGILDDDAARLHALPLRRNALGWALLPHVVEQPVVNAPYAARVLGATPASATRAIAQLERAGVLVKISGGRRGRVWEERRVLEALDDYAEMIRRG</sequence>
<dbReference type="Proteomes" id="UP000216725">
    <property type="component" value="Unassembled WGS sequence"/>
</dbReference>
<dbReference type="SUPFAM" id="SSF140931">
    <property type="entry name" value="Fic-like"/>
    <property type="match status" value="1"/>
</dbReference>
<protein>
    <submittedName>
        <fullName evidence="4">Fic family protein</fullName>
    </submittedName>
</protein>
<dbReference type="GO" id="GO:0005524">
    <property type="term" value="F:ATP binding"/>
    <property type="evidence" value="ECO:0007669"/>
    <property type="project" value="UniProtKB-KW"/>
</dbReference>
<dbReference type="PANTHER" id="PTHR13504:SF38">
    <property type="entry name" value="FIDO DOMAIN-CONTAINING PROTEIN"/>
    <property type="match status" value="1"/>
</dbReference>
<feature type="binding site" evidence="2">
    <location>
        <begin position="249"/>
        <end position="256"/>
    </location>
    <ligand>
        <name>ATP</name>
        <dbReference type="ChEBI" id="CHEBI:30616"/>
    </ligand>
</feature>
<evidence type="ECO:0000313" key="4">
    <source>
        <dbReference type="EMBL" id="OZG51203.1"/>
    </source>
</evidence>
<evidence type="ECO:0000256" key="1">
    <source>
        <dbReference type="PIRSR" id="PIRSR640198-1"/>
    </source>
</evidence>
<comment type="caution">
    <text evidence="4">The sequence shown here is derived from an EMBL/GenBank/DDBJ whole genome shotgun (WGS) entry which is preliminary data.</text>
</comment>
<keyword evidence="2" id="KW-0547">Nucleotide-binding</keyword>
<name>A0A261EWI0_9BIFI</name>
<dbReference type="InterPro" id="IPR003812">
    <property type="entry name" value="Fido"/>
</dbReference>
<keyword evidence="2" id="KW-0067">ATP-binding</keyword>
<feature type="active site" evidence="1">
    <location>
        <position position="245"/>
    </location>
</feature>
<evidence type="ECO:0000256" key="2">
    <source>
        <dbReference type="PIRSR" id="PIRSR640198-2"/>
    </source>
</evidence>
<dbReference type="RefSeq" id="WP_094661059.1">
    <property type="nucleotide sequence ID" value="NZ_JBKZBO010000020.1"/>
</dbReference>
<dbReference type="InterPro" id="IPR040198">
    <property type="entry name" value="Fido_containing"/>
</dbReference>
<gene>
    <name evidence="4" type="ORF">PSRA_1245</name>
</gene>
<dbReference type="PROSITE" id="PS51459">
    <property type="entry name" value="FIDO"/>
    <property type="match status" value="1"/>
</dbReference>
<dbReference type="AlphaFoldDB" id="A0A261EWI0"/>
<dbReference type="Gene3D" id="1.10.3290.10">
    <property type="entry name" value="Fido-like domain"/>
    <property type="match status" value="1"/>
</dbReference>
<accession>A0A261EWI0</accession>
<proteinExistence type="predicted"/>
<keyword evidence="5" id="KW-1185">Reference proteome</keyword>
<evidence type="ECO:0000259" key="3">
    <source>
        <dbReference type="PROSITE" id="PS51459"/>
    </source>
</evidence>
<dbReference type="InterPro" id="IPR036597">
    <property type="entry name" value="Fido-like_dom_sf"/>
</dbReference>
<dbReference type="EMBL" id="MWWR01000010">
    <property type="protein sequence ID" value="OZG51203.1"/>
    <property type="molecule type" value="Genomic_DNA"/>
</dbReference>
<dbReference type="Pfam" id="PF02661">
    <property type="entry name" value="Fic"/>
    <property type="match status" value="1"/>
</dbReference>
<reference evidence="4 5" key="1">
    <citation type="journal article" date="2017" name="BMC Genomics">
        <title>Comparative genomic and phylogenomic analyses of the Bifidobacteriaceae family.</title>
        <authorList>
            <person name="Lugli G.A."/>
            <person name="Milani C."/>
            <person name="Turroni F."/>
            <person name="Duranti S."/>
            <person name="Mancabelli L."/>
            <person name="Mangifesta M."/>
            <person name="Ferrario C."/>
            <person name="Modesto M."/>
            <person name="Mattarelli P."/>
            <person name="Jiri K."/>
            <person name="van Sinderen D."/>
            <person name="Ventura M."/>
        </authorList>
    </citation>
    <scope>NUCLEOTIDE SEQUENCE [LARGE SCALE GENOMIC DNA]</scope>
    <source>
        <strain evidence="4 5">DSM 24742</strain>
    </source>
</reference>
<dbReference type="PANTHER" id="PTHR13504">
    <property type="entry name" value="FIDO DOMAIN-CONTAINING PROTEIN DDB_G0283145"/>
    <property type="match status" value="1"/>
</dbReference>
<evidence type="ECO:0000313" key="5">
    <source>
        <dbReference type="Proteomes" id="UP000216725"/>
    </source>
</evidence>
<organism evidence="4 5">
    <name type="scientific">Pseudoscardovia radai</name>
    <dbReference type="NCBI Taxonomy" id="987066"/>
    <lineage>
        <taxon>Bacteria</taxon>
        <taxon>Bacillati</taxon>
        <taxon>Actinomycetota</taxon>
        <taxon>Actinomycetes</taxon>
        <taxon>Bifidobacteriales</taxon>
        <taxon>Bifidobacteriaceae</taxon>
        <taxon>Pseudoscardovia</taxon>
    </lineage>
</organism>